<keyword evidence="1" id="KW-1133">Transmembrane helix</keyword>
<evidence type="ECO:0000313" key="3">
    <source>
        <dbReference type="Proteomes" id="UP000531251"/>
    </source>
</evidence>
<organism evidence="2 3">
    <name type="scientific">Sphingomonas trueperi</name>
    <dbReference type="NCBI Taxonomy" id="53317"/>
    <lineage>
        <taxon>Bacteria</taxon>
        <taxon>Pseudomonadati</taxon>
        <taxon>Pseudomonadota</taxon>
        <taxon>Alphaproteobacteria</taxon>
        <taxon>Sphingomonadales</taxon>
        <taxon>Sphingomonadaceae</taxon>
        <taxon>Sphingomonas</taxon>
    </lineage>
</organism>
<keyword evidence="1" id="KW-0812">Transmembrane</keyword>
<accession>A0A7X6BCB2</accession>
<proteinExistence type="predicted"/>
<keyword evidence="1" id="KW-0472">Membrane</keyword>
<keyword evidence="3" id="KW-1185">Reference proteome</keyword>
<dbReference type="EMBL" id="JAATJB010000004">
    <property type="protein sequence ID" value="NJB97353.1"/>
    <property type="molecule type" value="Genomic_DNA"/>
</dbReference>
<comment type="caution">
    <text evidence="2">The sequence shown here is derived from an EMBL/GenBank/DDBJ whole genome shotgun (WGS) entry which is preliminary data.</text>
</comment>
<name>A0A7X6BCB2_9SPHN</name>
<feature type="transmembrane region" description="Helical" evidence="1">
    <location>
        <begin position="21"/>
        <end position="42"/>
    </location>
</feature>
<reference evidence="2 3" key="1">
    <citation type="submission" date="2020-03" db="EMBL/GenBank/DDBJ databases">
        <title>Genomic Encyclopedia of Type Strains, Phase IV (KMG-IV): sequencing the most valuable type-strain genomes for metagenomic binning, comparative biology and taxonomic classification.</title>
        <authorList>
            <person name="Goeker M."/>
        </authorList>
    </citation>
    <scope>NUCLEOTIDE SEQUENCE [LARGE SCALE GENOMIC DNA]</scope>
    <source>
        <strain evidence="2 3">DSM 7225</strain>
    </source>
</reference>
<evidence type="ECO:0000313" key="2">
    <source>
        <dbReference type="EMBL" id="NJB97353.1"/>
    </source>
</evidence>
<dbReference type="RefSeq" id="WP_277600116.1">
    <property type="nucleotide sequence ID" value="NZ_BAAADY010000013.1"/>
</dbReference>
<gene>
    <name evidence="2" type="ORF">GGR89_001665</name>
</gene>
<dbReference type="Proteomes" id="UP000531251">
    <property type="component" value="Unassembled WGS sequence"/>
</dbReference>
<protein>
    <submittedName>
        <fullName evidence="2">Uncharacterized protein</fullName>
    </submittedName>
</protein>
<evidence type="ECO:0000256" key="1">
    <source>
        <dbReference type="SAM" id="Phobius"/>
    </source>
</evidence>
<sequence>MSRTRTRAAASAKQASPQEMVANLAVLASVFAWAGVVVTLFVH</sequence>
<dbReference type="AlphaFoldDB" id="A0A7X6BCB2"/>